<gene>
    <name evidence="4" type="ORF">OKIT_0791</name>
</gene>
<dbReference type="Gene3D" id="1.10.357.10">
    <property type="entry name" value="Tetracycline Repressor, domain 2"/>
    <property type="match status" value="1"/>
</dbReference>
<protein>
    <submittedName>
        <fullName evidence="4">TetR/AcrR family transcriptional regulator</fullName>
    </submittedName>
</protein>
<dbReference type="AlphaFoldDB" id="G9WI15"/>
<dbReference type="Pfam" id="PF00440">
    <property type="entry name" value="TetR_N"/>
    <property type="match status" value="1"/>
</dbReference>
<dbReference type="RefSeq" id="WP_007745497.1">
    <property type="nucleotide sequence ID" value="NZ_CM001398.1"/>
</dbReference>
<proteinExistence type="predicted"/>
<dbReference type="InterPro" id="IPR036271">
    <property type="entry name" value="Tet_transcr_reg_TetR-rel_C_sf"/>
</dbReference>
<dbReference type="STRING" id="336988.NT96_08400"/>
<dbReference type="GO" id="GO:0003677">
    <property type="term" value="F:DNA binding"/>
    <property type="evidence" value="ECO:0007669"/>
    <property type="project" value="UniProtKB-UniRule"/>
</dbReference>
<evidence type="ECO:0000313" key="4">
    <source>
        <dbReference type="EMBL" id="EHN58900.1"/>
    </source>
</evidence>
<comment type="caution">
    <text evidence="4">The sequence shown here is derived from an EMBL/GenBank/DDBJ whole genome shotgun (WGS) entry which is preliminary data.</text>
</comment>
<evidence type="ECO:0000313" key="5">
    <source>
        <dbReference type="Proteomes" id="UP000004959"/>
    </source>
</evidence>
<evidence type="ECO:0000256" key="1">
    <source>
        <dbReference type="ARBA" id="ARBA00023125"/>
    </source>
</evidence>
<keyword evidence="1 2" id="KW-0238">DNA-binding</keyword>
<sequence length="197" mass="22863">MAEKRRRGQELEKDIFITARKIINEDGFRALTFERVAQQAATSKPVIYRRWKTPFELALAALQDQIRRENNGKVDEVTLSGSDLREDLFQVMKRFLVSVDVIGKSLIREILTEPDMYTDSLPGIIGENSDIDIHAIDRVLQRAANRGEPVKQNLSRTLKLLPFDWLRYRVFVRENTDQAALELLIDEIILPIYLEHE</sequence>
<organism evidence="4 5">
    <name type="scientific">Oenococcus kitaharae DSM 17330</name>
    <dbReference type="NCBI Taxonomy" id="1045004"/>
    <lineage>
        <taxon>Bacteria</taxon>
        <taxon>Bacillati</taxon>
        <taxon>Bacillota</taxon>
        <taxon>Bacilli</taxon>
        <taxon>Lactobacillales</taxon>
        <taxon>Lactobacillaceae</taxon>
        <taxon>Oenococcus</taxon>
    </lineage>
</organism>
<dbReference type="SUPFAM" id="SSF48498">
    <property type="entry name" value="Tetracyclin repressor-like, C-terminal domain"/>
    <property type="match status" value="1"/>
</dbReference>
<dbReference type="EMBL" id="AFVZ01000001">
    <property type="protein sequence ID" value="EHN58900.1"/>
    <property type="molecule type" value="Genomic_DNA"/>
</dbReference>
<dbReference type="PATRIC" id="fig|1045004.4.peg.794"/>
<dbReference type="SUPFAM" id="SSF46689">
    <property type="entry name" value="Homeodomain-like"/>
    <property type="match status" value="1"/>
</dbReference>
<dbReference type="Proteomes" id="UP000004959">
    <property type="component" value="Chromosome"/>
</dbReference>
<reference evidence="4 5" key="1">
    <citation type="journal article" date="2012" name="PLoS ONE">
        <title>Functional divergence in the genus oenococcus as predicted by genome sequencing of the newly-described species, Oenococcus kitaharae.</title>
        <authorList>
            <person name="Borneman A.R."/>
            <person name="McCarthy J.M."/>
            <person name="Chambers P.J."/>
            <person name="Bartowsky E.J."/>
        </authorList>
    </citation>
    <scope>NUCLEOTIDE SEQUENCE [LARGE SCALE GENOMIC DNA]</scope>
    <source>
        <strain evidence="5">DSM17330</strain>
    </source>
</reference>
<keyword evidence="5" id="KW-1185">Reference proteome</keyword>
<name>G9WI15_9LACO</name>
<evidence type="ECO:0000259" key="3">
    <source>
        <dbReference type="PROSITE" id="PS50977"/>
    </source>
</evidence>
<evidence type="ECO:0000256" key="2">
    <source>
        <dbReference type="PROSITE-ProRule" id="PRU00335"/>
    </source>
</evidence>
<dbReference type="eggNOG" id="COG1309">
    <property type="taxonomic scope" value="Bacteria"/>
</dbReference>
<dbReference type="InterPro" id="IPR001647">
    <property type="entry name" value="HTH_TetR"/>
</dbReference>
<accession>G9WI15</accession>
<feature type="DNA-binding region" description="H-T-H motif" evidence="2">
    <location>
        <begin position="32"/>
        <end position="51"/>
    </location>
</feature>
<dbReference type="OrthoDB" id="9796019at2"/>
<dbReference type="PROSITE" id="PS50977">
    <property type="entry name" value="HTH_TETR_2"/>
    <property type="match status" value="1"/>
</dbReference>
<dbReference type="HOGENOM" id="CLU_069356_25_3_9"/>
<dbReference type="InterPro" id="IPR009057">
    <property type="entry name" value="Homeodomain-like_sf"/>
</dbReference>
<feature type="domain" description="HTH tetR-type" evidence="3">
    <location>
        <begin position="9"/>
        <end position="69"/>
    </location>
</feature>